<proteinExistence type="predicted"/>
<evidence type="ECO:0000256" key="4">
    <source>
        <dbReference type="ARBA" id="ARBA00022989"/>
    </source>
</evidence>
<name>A0A0P1GHA6_9RHOB</name>
<dbReference type="NCBIfam" id="TIGR04408">
    <property type="entry name" value="LptG_lptG"/>
    <property type="match status" value="1"/>
</dbReference>
<dbReference type="Pfam" id="PF03739">
    <property type="entry name" value="LptF_LptG"/>
    <property type="match status" value="1"/>
</dbReference>
<evidence type="ECO:0000256" key="6">
    <source>
        <dbReference type="SAM" id="Phobius"/>
    </source>
</evidence>
<dbReference type="InterPro" id="IPR005495">
    <property type="entry name" value="LptG/LptF_permease"/>
</dbReference>
<feature type="transmembrane region" description="Helical" evidence="6">
    <location>
        <begin position="284"/>
        <end position="302"/>
    </location>
</feature>
<evidence type="ECO:0000256" key="5">
    <source>
        <dbReference type="ARBA" id="ARBA00023136"/>
    </source>
</evidence>
<organism evidence="7 8">
    <name type="scientific">Tritonibacter multivorans</name>
    <dbReference type="NCBI Taxonomy" id="928856"/>
    <lineage>
        <taxon>Bacteria</taxon>
        <taxon>Pseudomonadati</taxon>
        <taxon>Pseudomonadota</taxon>
        <taxon>Alphaproteobacteria</taxon>
        <taxon>Rhodobacterales</taxon>
        <taxon>Paracoccaceae</taxon>
        <taxon>Tritonibacter</taxon>
    </lineage>
</organism>
<evidence type="ECO:0000256" key="2">
    <source>
        <dbReference type="ARBA" id="ARBA00022475"/>
    </source>
</evidence>
<feature type="transmembrane region" description="Helical" evidence="6">
    <location>
        <begin position="99"/>
        <end position="121"/>
    </location>
</feature>
<dbReference type="Proteomes" id="UP000052022">
    <property type="component" value="Unassembled WGS sequence"/>
</dbReference>
<feature type="transmembrane region" description="Helical" evidence="6">
    <location>
        <begin position="58"/>
        <end position="79"/>
    </location>
</feature>
<keyword evidence="2" id="KW-1003">Cell membrane</keyword>
<feature type="transmembrane region" description="Helical" evidence="6">
    <location>
        <begin position="309"/>
        <end position="328"/>
    </location>
</feature>
<dbReference type="GO" id="GO:0043190">
    <property type="term" value="C:ATP-binding cassette (ABC) transporter complex"/>
    <property type="evidence" value="ECO:0007669"/>
    <property type="project" value="InterPro"/>
</dbReference>
<dbReference type="GO" id="GO:0015920">
    <property type="term" value="P:lipopolysaccharide transport"/>
    <property type="evidence" value="ECO:0007669"/>
    <property type="project" value="TreeGrafter"/>
</dbReference>
<keyword evidence="8" id="KW-1185">Reference proteome</keyword>
<sequence length="367" mass="39808">MKLDLYYARRFLTWFVMISVMLMTLVLLIDFSEQLRRFDGVDLSAMQLLALALLKSPAAFYEFLPLIMILTTIVLFIGLARSSELVVTRAIGRSGIRALVPPVIAAFLIGGLTVSLLNPIVAATANRYKTLSERYRNADTAAVSLTGEGLWLRQGGDTGQSVIHAGNYSGDADTLVLFDVSILAYDAEGSPKSRTLASQARLENGDWLLQDAKVWPLAPGLNPELGASQSDELRVPTTLTNEQIRETLDTSEGISVYDLPRTITALQQAGFSTTRFQVWLQVELARPLFLVAMVMVGAAFTMRHARLGGTGLAVLASILLGFGLYFVHNFAQILGENGQIPVALAAWAPPVASILLTMGLLLHAEDG</sequence>
<protein>
    <submittedName>
        <fullName evidence="7">Lipopolysaccharide export system permease protein LptG</fullName>
    </submittedName>
</protein>
<dbReference type="OrthoDB" id="9798468at2"/>
<feature type="transmembrane region" description="Helical" evidence="6">
    <location>
        <begin position="340"/>
        <end position="362"/>
    </location>
</feature>
<dbReference type="PANTHER" id="PTHR33529:SF2">
    <property type="entry name" value="LIPOPOLYSACCHARIDE EXPORT SYSTEM PERMEASE PROTEIN LPTG"/>
    <property type="match status" value="1"/>
</dbReference>
<evidence type="ECO:0000313" key="7">
    <source>
        <dbReference type="EMBL" id="CUH80930.1"/>
    </source>
</evidence>
<dbReference type="AlphaFoldDB" id="A0A0P1GHA6"/>
<reference evidence="7 8" key="1">
    <citation type="submission" date="2015-09" db="EMBL/GenBank/DDBJ databases">
        <authorList>
            <consortium name="Swine Surveillance"/>
        </authorList>
    </citation>
    <scope>NUCLEOTIDE SEQUENCE [LARGE SCALE GENOMIC DNA]</scope>
    <source>
        <strain evidence="7 8">CECT 7557</strain>
    </source>
</reference>
<evidence type="ECO:0000313" key="8">
    <source>
        <dbReference type="Proteomes" id="UP000052022"/>
    </source>
</evidence>
<gene>
    <name evidence="7" type="primary">lptG</name>
    <name evidence="7" type="ORF">TRM7557_03140</name>
</gene>
<evidence type="ECO:0000256" key="3">
    <source>
        <dbReference type="ARBA" id="ARBA00022692"/>
    </source>
</evidence>
<comment type="subcellular location">
    <subcellularLocation>
        <location evidence="1">Cell membrane</location>
        <topology evidence="1">Multi-pass membrane protein</topology>
    </subcellularLocation>
</comment>
<dbReference type="InterPro" id="IPR030923">
    <property type="entry name" value="LptG"/>
</dbReference>
<keyword evidence="4 6" id="KW-1133">Transmembrane helix</keyword>
<feature type="transmembrane region" description="Helical" evidence="6">
    <location>
        <begin position="12"/>
        <end position="29"/>
    </location>
</feature>
<keyword evidence="5 6" id="KW-0472">Membrane</keyword>
<dbReference type="RefSeq" id="WP_058291159.1">
    <property type="nucleotide sequence ID" value="NZ_CYSD01000041.1"/>
</dbReference>
<evidence type="ECO:0000256" key="1">
    <source>
        <dbReference type="ARBA" id="ARBA00004651"/>
    </source>
</evidence>
<dbReference type="GO" id="GO:0055085">
    <property type="term" value="P:transmembrane transport"/>
    <property type="evidence" value="ECO:0007669"/>
    <property type="project" value="InterPro"/>
</dbReference>
<dbReference type="EMBL" id="CYSD01000041">
    <property type="protein sequence ID" value="CUH80930.1"/>
    <property type="molecule type" value="Genomic_DNA"/>
</dbReference>
<accession>A0A0P1GHA6</accession>
<dbReference type="STRING" id="928856.SAMN04488049_104367"/>
<keyword evidence="3 6" id="KW-0812">Transmembrane</keyword>
<dbReference type="PANTHER" id="PTHR33529">
    <property type="entry name" value="SLR0882 PROTEIN-RELATED"/>
    <property type="match status" value="1"/>
</dbReference>